<name>A0A8J3C5L1_9ACTN</name>
<dbReference type="EMBL" id="BMMX01000060">
    <property type="protein sequence ID" value="GGL18324.1"/>
    <property type="molecule type" value="Genomic_DNA"/>
</dbReference>
<reference evidence="1" key="1">
    <citation type="journal article" date="2014" name="Int. J. Syst. Evol. Microbiol.">
        <title>Complete genome sequence of Corynebacterium casei LMG S-19264T (=DSM 44701T), isolated from a smear-ripened cheese.</title>
        <authorList>
            <consortium name="US DOE Joint Genome Institute (JGI-PGF)"/>
            <person name="Walter F."/>
            <person name="Albersmeier A."/>
            <person name="Kalinowski J."/>
            <person name="Ruckert C."/>
        </authorList>
    </citation>
    <scope>NUCLEOTIDE SEQUENCE</scope>
    <source>
        <strain evidence="1">CGMCC 4.7299</strain>
    </source>
</reference>
<dbReference type="AlphaFoldDB" id="A0A8J3C5L1"/>
<accession>A0A8J3C5L1</accession>
<proteinExistence type="predicted"/>
<gene>
    <name evidence="1" type="ORF">GCM10012284_61170</name>
</gene>
<organism evidence="1 2">
    <name type="scientific">Mangrovihabitans endophyticus</name>
    <dbReference type="NCBI Taxonomy" id="1751298"/>
    <lineage>
        <taxon>Bacteria</taxon>
        <taxon>Bacillati</taxon>
        <taxon>Actinomycetota</taxon>
        <taxon>Actinomycetes</taxon>
        <taxon>Micromonosporales</taxon>
        <taxon>Micromonosporaceae</taxon>
        <taxon>Mangrovihabitans</taxon>
    </lineage>
</organism>
<comment type="caution">
    <text evidence="1">The sequence shown here is derived from an EMBL/GenBank/DDBJ whole genome shotgun (WGS) entry which is preliminary data.</text>
</comment>
<protein>
    <submittedName>
        <fullName evidence="1">Uncharacterized protein</fullName>
    </submittedName>
</protein>
<keyword evidence="2" id="KW-1185">Reference proteome</keyword>
<sequence length="91" mass="9383">MATGTCAIASKLPGLDESVGTAEQPEPKLVIMSPDMSEDMLGAGLLMVDSGAALPVDESSELSPHAARETLNRAAAAMAVSFVARMVHLPF</sequence>
<reference evidence="1" key="2">
    <citation type="submission" date="2020-09" db="EMBL/GenBank/DDBJ databases">
        <authorList>
            <person name="Sun Q."/>
            <person name="Zhou Y."/>
        </authorList>
    </citation>
    <scope>NUCLEOTIDE SEQUENCE</scope>
    <source>
        <strain evidence="1">CGMCC 4.7299</strain>
    </source>
</reference>
<evidence type="ECO:0000313" key="1">
    <source>
        <dbReference type="EMBL" id="GGL18324.1"/>
    </source>
</evidence>
<evidence type="ECO:0000313" key="2">
    <source>
        <dbReference type="Proteomes" id="UP000656042"/>
    </source>
</evidence>
<dbReference type="Proteomes" id="UP000656042">
    <property type="component" value="Unassembled WGS sequence"/>
</dbReference>